<organism evidence="4 5">
    <name type="scientific">Pseudolactococcus piscium</name>
    <dbReference type="NCBI Taxonomy" id="1364"/>
    <lineage>
        <taxon>Bacteria</taxon>
        <taxon>Bacillati</taxon>
        <taxon>Bacillota</taxon>
        <taxon>Bacilli</taxon>
        <taxon>Lactobacillales</taxon>
        <taxon>Streptococcaceae</taxon>
        <taxon>Pseudolactococcus</taxon>
    </lineage>
</organism>
<keyword evidence="1" id="KW-1277">Toxin-antitoxin system</keyword>
<evidence type="ECO:0000313" key="4">
    <source>
        <dbReference type="EMBL" id="PCS04669.1"/>
    </source>
</evidence>
<dbReference type="EMBL" id="JXJW01000028">
    <property type="protein sequence ID" value="PCS04669.1"/>
    <property type="molecule type" value="Genomic_DNA"/>
</dbReference>
<dbReference type="AlphaFoldDB" id="A0A2A5RUM0"/>
<protein>
    <submittedName>
        <fullName evidence="4">Uncharacterized protein</fullName>
    </submittedName>
</protein>
<dbReference type="GO" id="GO:0016787">
    <property type="term" value="F:hydrolase activity"/>
    <property type="evidence" value="ECO:0007669"/>
    <property type="project" value="UniProtKB-KW"/>
</dbReference>
<proteinExistence type="predicted"/>
<dbReference type="GO" id="GO:0110001">
    <property type="term" value="C:toxin-antitoxin complex"/>
    <property type="evidence" value="ECO:0007669"/>
    <property type="project" value="InterPro"/>
</dbReference>
<dbReference type="InterPro" id="IPR008201">
    <property type="entry name" value="HepT-like"/>
</dbReference>
<evidence type="ECO:0000313" key="5">
    <source>
        <dbReference type="Proteomes" id="UP000218282"/>
    </source>
</evidence>
<gene>
    <name evidence="4" type="ORF">RU86_GL001401</name>
</gene>
<dbReference type="Proteomes" id="UP000218282">
    <property type="component" value="Unassembled WGS sequence"/>
</dbReference>
<dbReference type="Pfam" id="PF01934">
    <property type="entry name" value="HepT-like"/>
    <property type="match status" value="1"/>
</dbReference>
<evidence type="ECO:0000256" key="3">
    <source>
        <dbReference type="ARBA" id="ARBA00022801"/>
    </source>
</evidence>
<keyword evidence="5" id="KW-1185">Reference proteome</keyword>
<dbReference type="GO" id="GO:0004540">
    <property type="term" value="F:RNA nuclease activity"/>
    <property type="evidence" value="ECO:0007669"/>
    <property type="project" value="InterPro"/>
</dbReference>
<sequence>MNYWVAKVKERLADVNRYGLDLLDEMVIDSLAMNIGQIGEQMNSEKLSKYTQQKFMSDSYWSGISKFRNKAYHHYGSRDKKQILDIALNDLDELVDRVNHIILKLKIDLDESRSEF</sequence>
<name>A0A2A5RUM0_9LACT</name>
<accession>A0A2A5RUM0</accession>
<evidence type="ECO:0000256" key="1">
    <source>
        <dbReference type="ARBA" id="ARBA00022649"/>
    </source>
</evidence>
<keyword evidence="3" id="KW-0378">Hydrolase</keyword>
<evidence type="ECO:0000256" key="2">
    <source>
        <dbReference type="ARBA" id="ARBA00022722"/>
    </source>
</evidence>
<reference evidence="4 5" key="1">
    <citation type="submission" date="2014-12" db="EMBL/GenBank/DDBJ databases">
        <title>Draft genome sequences of 10 type strains of Lactococcus.</title>
        <authorList>
            <person name="Sun Z."/>
            <person name="Zhong Z."/>
            <person name="Liu W."/>
            <person name="Zhang W."/>
            <person name="Zhang H."/>
        </authorList>
    </citation>
    <scope>NUCLEOTIDE SEQUENCE [LARGE SCALE GENOMIC DNA]</scope>
    <source>
        <strain evidence="4 5">DSM 6634</strain>
    </source>
</reference>
<keyword evidence="2" id="KW-0540">Nuclease</keyword>
<comment type="caution">
    <text evidence="4">The sequence shown here is derived from an EMBL/GenBank/DDBJ whole genome shotgun (WGS) entry which is preliminary data.</text>
</comment>